<proteinExistence type="inferred from homology"/>
<evidence type="ECO:0000256" key="4">
    <source>
        <dbReference type="ARBA" id="ARBA00009283"/>
    </source>
</evidence>
<reference evidence="24" key="1">
    <citation type="submission" date="2025-08" db="UniProtKB">
        <authorList>
            <consortium name="RefSeq"/>
        </authorList>
    </citation>
    <scope>IDENTIFICATION</scope>
    <source>
        <strain evidence="24">J_2021</strain>
        <tissue evidence="24">Erythrocytes</tissue>
    </source>
</reference>
<protein>
    <recommendedName>
        <fullName evidence="18">Ectonucleoside triphosphate diphosphohydrolase 8</fullName>
        <ecNumber evidence="5">3.6.1.5</ecNumber>
    </recommendedName>
</protein>
<dbReference type="GO" id="GO:0005524">
    <property type="term" value="F:ATP binding"/>
    <property type="evidence" value="ECO:0007669"/>
    <property type="project" value="UniProtKB-KW"/>
</dbReference>
<dbReference type="Gene3D" id="3.30.420.40">
    <property type="match status" value="1"/>
</dbReference>
<evidence type="ECO:0000256" key="9">
    <source>
        <dbReference type="ARBA" id="ARBA00022741"/>
    </source>
</evidence>
<organism evidence="23 24">
    <name type="scientific">Xenopus laevis</name>
    <name type="common">African clawed frog</name>
    <dbReference type="NCBI Taxonomy" id="8355"/>
    <lineage>
        <taxon>Eukaryota</taxon>
        <taxon>Metazoa</taxon>
        <taxon>Chordata</taxon>
        <taxon>Craniata</taxon>
        <taxon>Vertebrata</taxon>
        <taxon>Euteleostomi</taxon>
        <taxon>Amphibia</taxon>
        <taxon>Batrachia</taxon>
        <taxon>Anura</taxon>
        <taxon>Pipoidea</taxon>
        <taxon>Pipidae</taxon>
        <taxon>Xenopodinae</taxon>
        <taxon>Xenopus</taxon>
        <taxon>Xenopus</taxon>
    </lineage>
</organism>
<dbReference type="Gene3D" id="3.30.420.150">
    <property type="entry name" value="Exopolyphosphatase. Domain 2"/>
    <property type="match status" value="1"/>
</dbReference>
<evidence type="ECO:0000256" key="7">
    <source>
        <dbReference type="ARBA" id="ARBA00022692"/>
    </source>
</evidence>
<evidence type="ECO:0000256" key="20">
    <source>
        <dbReference type="PIRSR" id="PIRSR600407-1"/>
    </source>
</evidence>
<feature type="binding site" evidence="21">
    <location>
        <begin position="208"/>
        <end position="212"/>
    </location>
    <ligand>
        <name>ATP</name>
        <dbReference type="ChEBI" id="CHEBI:30616"/>
    </ligand>
</feature>
<dbReference type="GeneID" id="108698845"/>
<keyword evidence="10 22" id="KW-0378">Hydrolase</keyword>
<dbReference type="PaxDb" id="8355-A0A1L8F5S0"/>
<keyword evidence="13" id="KW-0460">Magnesium</keyword>
<evidence type="ECO:0000256" key="16">
    <source>
        <dbReference type="ARBA" id="ARBA00023157"/>
    </source>
</evidence>
<dbReference type="CTD" id="108698845"/>
<comment type="similarity">
    <text evidence="4 22">Belongs to the GDA1/CD39 NTPase family.</text>
</comment>
<dbReference type="GO" id="GO:0045134">
    <property type="term" value="F:UDP phosphatase activity"/>
    <property type="evidence" value="ECO:0000318"/>
    <property type="project" value="GO_Central"/>
</dbReference>
<evidence type="ECO:0000313" key="23">
    <source>
        <dbReference type="Proteomes" id="UP000186698"/>
    </source>
</evidence>
<evidence type="ECO:0000256" key="10">
    <source>
        <dbReference type="ARBA" id="ARBA00022801"/>
    </source>
</evidence>
<keyword evidence="11" id="KW-0106">Calcium</keyword>
<feature type="active site" description="Proton acceptor" evidence="20">
    <location>
        <position position="168"/>
    </location>
</feature>
<dbReference type="OMA" id="VEGEYLW"/>
<dbReference type="KEGG" id="xla:108698845"/>
<dbReference type="RefSeq" id="XP_041428211.1">
    <property type="nucleotide sequence ID" value="XM_041572277.1"/>
</dbReference>
<comment type="cofactor">
    <cofactor evidence="1">
        <name>Ca(2+)</name>
        <dbReference type="ChEBI" id="CHEBI:29108"/>
    </cofactor>
</comment>
<keyword evidence="23" id="KW-1185">Reference proteome</keyword>
<keyword evidence="8" id="KW-0479">Metal-binding</keyword>
<dbReference type="GO" id="GO:0017111">
    <property type="term" value="F:ribonucleoside triphosphate phosphatase activity"/>
    <property type="evidence" value="ECO:0000318"/>
    <property type="project" value="GO_Central"/>
</dbReference>
<dbReference type="Pfam" id="PF01150">
    <property type="entry name" value="GDA1_CD39"/>
    <property type="match status" value="1"/>
</dbReference>
<keyword evidence="14" id="KW-1133">Transmembrane helix</keyword>
<dbReference type="FunFam" id="3.30.420.150:FF:000002">
    <property type="entry name" value="Ectonucleoside triphosphate diphosphohydrolase 1"/>
    <property type="match status" value="1"/>
</dbReference>
<comment type="cofactor">
    <cofactor evidence="2">
        <name>Mg(2+)</name>
        <dbReference type="ChEBI" id="CHEBI:18420"/>
    </cofactor>
</comment>
<evidence type="ECO:0000256" key="13">
    <source>
        <dbReference type="ARBA" id="ARBA00022842"/>
    </source>
</evidence>
<sequence>MFKNHKGLIVGCLIVTSLVSGIIALILSLVNSQSITQPSPDKYGMVFDAGSSHTTLYLYQWPANKENDTGIVKQVYTCDVPGPGISSYAENPSQAGESLKPCLDQVLRVIPTVQQRETTVLLGATAGMRLLRMQNATKTQLIFDEISKTLGGYPMNFQGARILTGNEEGSLGWITVNYLLGTFIGYTFLGSWVHPTSGQTFGAMDLGGASTQMTFQPVGFIQDKDTEMFFRLYGYNYTIYTHSYLCYGQDQVFKRLLANLLQGWNSGKVQNPCYAKSYTANISLASVFNSPCVPSGPADLADNVIVEGSGDPTECHRAIANVFNFSACTNNANCSFDGVFQPPVQGQFYAFSAFYYTFNFLNLTCGQSLAEANRTVWNFCTSNWPTLIESFPSENRKRLLEYCSSGMYILTLLLDGYKFDSQTWNKIHFSKQAGSMDIGWTLGYMLNLTNMIPSEAPTQLKAHSYSLWVGAIFFIVLSIAVGLLAVSLHCFCRNLSPGQSRWS</sequence>
<evidence type="ECO:0000256" key="21">
    <source>
        <dbReference type="PIRSR" id="PIRSR600407-2"/>
    </source>
</evidence>
<keyword evidence="17" id="KW-0325">Glycoprotein</keyword>
<keyword evidence="16" id="KW-1015">Disulfide bond</keyword>
<dbReference type="GO" id="GO:0046872">
    <property type="term" value="F:metal ion binding"/>
    <property type="evidence" value="ECO:0007669"/>
    <property type="project" value="UniProtKB-KW"/>
</dbReference>
<dbReference type="FunFam" id="3.30.420.40:FF:000068">
    <property type="entry name" value="Ectonucleoside triphosphate diphosphohydrolase 1"/>
    <property type="match status" value="1"/>
</dbReference>
<keyword evidence="12 21" id="KW-0067">ATP-binding</keyword>
<name>A0A1L8F5S0_XENLA</name>
<evidence type="ECO:0000256" key="12">
    <source>
        <dbReference type="ARBA" id="ARBA00022840"/>
    </source>
</evidence>
<evidence type="ECO:0000256" key="2">
    <source>
        <dbReference type="ARBA" id="ARBA00001946"/>
    </source>
</evidence>
<evidence type="ECO:0000256" key="8">
    <source>
        <dbReference type="ARBA" id="ARBA00022723"/>
    </source>
</evidence>
<dbReference type="PANTHER" id="PTHR11782:SF31">
    <property type="entry name" value="ECTONUCLEOSIDE TRIPHOSPHATE DIPHOSPHOHYDROLASE 8"/>
    <property type="match status" value="1"/>
</dbReference>
<evidence type="ECO:0000256" key="18">
    <source>
        <dbReference type="ARBA" id="ARBA00039598"/>
    </source>
</evidence>
<dbReference type="EC" id="3.6.1.5" evidence="5"/>
<dbReference type="PANTHER" id="PTHR11782">
    <property type="entry name" value="ADENOSINE/GUANOSINE DIPHOSPHATASE"/>
    <property type="match status" value="1"/>
</dbReference>
<dbReference type="Proteomes" id="UP000186698">
    <property type="component" value="Chromosome 8L"/>
</dbReference>
<evidence type="ECO:0000256" key="19">
    <source>
        <dbReference type="ARBA" id="ARBA00049175"/>
    </source>
</evidence>
<keyword evidence="7" id="KW-0812">Transmembrane</keyword>
<evidence type="ECO:0000256" key="5">
    <source>
        <dbReference type="ARBA" id="ARBA00012148"/>
    </source>
</evidence>
<evidence type="ECO:0000313" key="24">
    <source>
        <dbReference type="RefSeq" id="XP_041428211.1"/>
    </source>
</evidence>
<comment type="subcellular location">
    <subcellularLocation>
        <location evidence="3">Cell membrane</location>
        <topology evidence="3">Multi-pass membrane protein</topology>
    </subcellularLocation>
</comment>
<accession>A0A1L8F5S0</accession>
<dbReference type="GO" id="GO:0005886">
    <property type="term" value="C:plasma membrane"/>
    <property type="evidence" value="ECO:0000318"/>
    <property type="project" value="GO_Central"/>
</dbReference>
<dbReference type="InterPro" id="IPR000407">
    <property type="entry name" value="GDA1_CD39_NTPase"/>
</dbReference>
<keyword evidence="6" id="KW-1003">Cell membrane</keyword>
<evidence type="ECO:0000256" key="15">
    <source>
        <dbReference type="ARBA" id="ARBA00023136"/>
    </source>
</evidence>
<dbReference type="AlphaFoldDB" id="A0A1L8F5S0"/>
<keyword evidence="9 21" id="KW-0547">Nucleotide-binding</keyword>
<dbReference type="OrthoDB" id="6372431at2759"/>
<evidence type="ECO:0000256" key="14">
    <source>
        <dbReference type="ARBA" id="ARBA00022989"/>
    </source>
</evidence>
<dbReference type="GO" id="GO:0004050">
    <property type="term" value="F:apyrase activity"/>
    <property type="evidence" value="ECO:0007669"/>
    <property type="project" value="UniProtKB-EC"/>
</dbReference>
<evidence type="ECO:0000256" key="3">
    <source>
        <dbReference type="ARBA" id="ARBA00004651"/>
    </source>
</evidence>
<evidence type="ECO:0000256" key="22">
    <source>
        <dbReference type="RuleBase" id="RU003833"/>
    </source>
</evidence>
<dbReference type="GO" id="GO:0009134">
    <property type="term" value="P:nucleoside diphosphate catabolic process"/>
    <property type="evidence" value="ECO:0000318"/>
    <property type="project" value="GO_Central"/>
</dbReference>
<keyword evidence="15" id="KW-0472">Membrane</keyword>
<evidence type="ECO:0000256" key="1">
    <source>
        <dbReference type="ARBA" id="ARBA00001913"/>
    </source>
</evidence>
<comment type="catalytic activity">
    <reaction evidence="19">
        <text>a ribonucleoside 5'-triphosphate + 2 H2O = a ribonucleoside 5'-phosphate + 2 phosphate + 2 H(+)</text>
        <dbReference type="Rhea" id="RHEA:36795"/>
        <dbReference type="ChEBI" id="CHEBI:15377"/>
        <dbReference type="ChEBI" id="CHEBI:15378"/>
        <dbReference type="ChEBI" id="CHEBI:43474"/>
        <dbReference type="ChEBI" id="CHEBI:58043"/>
        <dbReference type="ChEBI" id="CHEBI:61557"/>
        <dbReference type="EC" id="3.6.1.5"/>
    </reaction>
</comment>
<evidence type="ECO:0000256" key="17">
    <source>
        <dbReference type="ARBA" id="ARBA00023180"/>
    </source>
</evidence>
<evidence type="ECO:0000256" key="11">
    <source>
        <dbReference type="ARBA" id="ARBA00022837"/>
    </source>
</evidence>
<evidence type="ECO:0000256" key="6">
    <source>
        <dbReference type="ARBA" id="ARBA00022475"/>
    </source>
</evidence>
<gene>
    <name evidence="24" type="primary">entpd8.L</name>
</gene>
<dbReference type="PROSITE" id="PS01238">
    <property type="entry name" value="GDA1_CD39_NTPASE"/>
    <property type="match status" value="1"/>
</dbReference>
<dbReference type="GO" id="GO:0004382">
    <property type="term" value="F:GDP phosphatase activity"/>
    <property type="evidence" value="ECO:0000318"/>
    <property type="project" value="GO_Central"/>
</dbReference>